<name>A0AAX2DFF7_9PSED</name>
<dbReference type="GO" id="GO:0003700">
    <property type="term" value="F:DNA-binding transcription factor activity"/>
    <property type="evidence" value="ECO:0007669"/>
    <property type="project" value="InterPro"/>
</dbReference>
<dbReference type="GO" id="GO:0006950">
    <property type="term" value="P:response to stress"/>
    <property type="evidence" value="ECO:0007669"/>
    <property type="project" value="TreeGrafter"/>
</dbReference>
<dbReference type="InterPro" id="IPR000835">
    <property type="entry name" value="HTH_MarR-typ"/>
</dbReference>
<dbReference type="Pfam" id="PF01047">
    <property type="entry name" value="MarR"/>
    <property type="match status" value="1"/>
</dbReference>
<dbReference type="AlphaFoldDB" id="A0AAX2DFF7"/>
<dbReference type="InterPro" id="IPR039422">
    <property type="entry name" value="MarR/SlyA-like"/>
</dbReference>
<dbReference type="InterPro" id="IPR036388">
    <property type="entry name" value="WH-like_DNA-bd_sf"/>
</dbReference>
<feature type="domain" description="HTH marR-type" evidence="1">
    <location>
        <begin position="21"/>
        <end position="153"/>
    </location>
</feature>
<dbReference type="SUPFAM" id="SSF46785">
    <property type="entry name" value="Winged helix' DNA-binding domain"/>
    <property type="match status" value="1"/>
</dbReference>
<dbReference type="GeneID" id="76214148"/>
<dbReference type="SMART" id="SM00347">
    <property type="entry name" value="HTH_MARR"/>
    <property type="match status" value="1"/>
</dbReference>
<dbReference type="PANTHER" id="PTHR33164">
    <property type="entry name" value="TRANSCRIPTIONAL REGULATOR, MARR FAMILY"/>
    <property type="match status" value="1"/>
</dbReference>
<keyword evidence="2" id="KW-0238">DNA-binding</keyword>
<dbReference type="Proteomes" id="UP000183772">
    <property type="component" value="Chromosome I"/>
</dbReference>
<sequence>MKAPSIHRTQYDPASDTFKKEEFPFFWLAQAHGKYTQRMEKALKKINLDIPSWRVLFILKVYGESNISEISNHAITKLPTTTRIIWRMKEDGLVETAPNPDDGRVTQVRLTPRGREMFEQMIEVTSDLFRQSFKGLSQAQIKRLNKLLETLFINLSDE</sequence>
<reference evidence="2 3" key="1">
    <citation type="submission" date="2016-10" db="EMBL/GenBank/DDBJ databases">
        <authorList>
            <person name="Varghese N."/>
            <person name="Submissions S."/>
        </authorList>
    </citation>
    <scope>NUCLEOTIDE SEQUENCE [LARGE SCALE GENOMIC DNA]</scope>
    <source>
        <strain evidence="2 3">DSM 16733</strain>
    </source>
</reference>
<dbReference type="PROSITE" id="PS50995">
    <property type="entry name" value="HTH_MARR_2"/>
    <property type="match status" value="1"/>
</dbReference>
<accession>A0AAX2DFF7</accession>
<dbReference type="GO" id="GO:0003677">
    <property type="term" value="F:DNA binding"/>
    <property type="evidence" value="ECO:0007669"/>
    <property type="project" value="UniProtKB-KW"/>
</dbReference>
<gene>
    <name evidence="2" type="ORF">SAMN05216476_4095</name>
</gene>
<dbReference type="RefSeq" id="WP_047703531.1">
    <property type="nucleotide sequence ID" value="NZ_CAKKMJ010000011.1"/>
</dbReference>
<dbReference type="InterPro" id="IPR036390">
    <property type="entry name" value="WH_DNA-bd_sf"/>
</dbReference>
<dbReference type="PANTHER" id="PTHR33164:SF43">
    <property type="entry name" value="HTH-TYPE TRANSCRIPTIONAL REPRESSOR YETL"/>
    <property type="match status" value="1"/>
</dbReference>
<dbReference type="EMBL" id="LT629790">
    <property type="protein sequence ID" value="SDU66272.1"/>
    <property type="molecule type" value="Genomic_DNA"/>
</dbReference>
<evidence type="ECO:0000259" key="1">
    <source>
        <dbReference type="PROSITE" id="PS50995"/>
    </source>
</evidence>
<proteinExistence type="predicted"/>
<protein>
    <submittedName>
        <fullName evidence="2">DNA-binding transcriptional regulator, MarR family</fullName>
    </submittedName>
</protein>
<evidence type="ECO:0000313" key="2">
    <source>
        <dbReference type="EMBL" id="SDU66272.1"/>
    </source>
</evidence>
<evidence type="ECO:0000313" key="3">
    <source>
        <dbReference type="Proteomes" id="UP000183772"/>
    </source>
</evidence>
<organism evidence="2 3">
    <name type="scientific">Pseudomonas mediterranea</name>
    <dbReference type="NCBI Taxonomy" id="183795"/>
    <lineage>
        <taxon>Bacteria</taxon>
        <taxon>Pseudomonadati</taxon>
        <taxon>Pseudomonadota</taxon>
        <taxon>Gammaproteobacteria</taxon>
        <taxon>Pseudomonadales</taxon>
        <taxon>Pseudomonadaceae</taxon>
        <taxon>Pseudomonas</taxon>
    </lineage>
</organism>
<keyword evidence="3" id="KW-1185">Reference proteome</keyword>
<dbReference type="Gene3D" id="1.10.10.10">
    <property type="entry name" value="Winged helix-like DNA-binding domain superfamily/Winged helix DNA-binding domain"/>
    <property type="match status" value="1"/>
</dbReference>